<organism evidence="1 2">
    <name type="scientific">Methanoculleus virus Blf4</name>
    <dbReference type="NCBI Taxonomy" id="3070925"/>
    <lineage>
        <taxon>Viruses</taxon>
        <taxon>Duplodnaviria</taxon>
        <taxon>Heunggongvirae</taxon>
        <taxon>Uroviricota</taxon>
        <taxon>Caudoviricetes</taxon>
        <taxon>Pungoviridae</taxon>
        <taxon>Flagovirus</taxon>
        <taxon>Flagovirus limi</taxon>
    </lineage>
</organism>
<dbReference type="EMBL" id="MZ171369">
    <property type="protein sequence ID" value="QXM18636.1"/>
    <property type="molecule type" value="Genomic_DNA"/>
</dbReference>
<reference evidence="2" key="1">
    <citation type="submission" date="2021-05" db="EMBL/GenBank/DDBJ databases">
        <authorList>
            <person name="Kupczok A."/>
            <person name="Weidenbach K."/>
            <person name="Wolf S."/>
            <person name="Fischer M.A."/>
            <person name="Kern T."/>
            <person name="Reetz J."/>
            <person name="Urbanska N."/>
            <person name="Kunzel S."/>
            <person name="Schmitz R.A."/>
            <person name="Rother M."/>
        </authorList>
    </citation>
    <scope>NUCLEOTIDE SEQUENCE [LARGE SCALE GENOMIC DNA]</scope>
</reference>
<accession>A0AA48X501</accession>
<evidence type="ECO:0000313" key="2">
    <source>
        <dbReference type="Proteomes" id="UP000827556"/>
    </source>
</evidence>
<evidence type="ECO:0000313" key="1">
    <source>
        <dbReference type="EMBL" id="QXM18636.1"/>
    </source>
</evidence>
<sequence length="141" mass="15378">MSDPGVHVIGAEDLAAKFRALADDIKGPALEAATRAAALPVLNQVRITEPEGGRTPYKTGTYRRGWHLETVEKTPERCTVIVGNDQPQGPRLEFGFVGADKLGRVYNQAPRPHIRPALDENRGAAVDEFRAAIGDIIRRRG</sequence>
<evidence type="ECO:0008006" key="3">
    <source>
        <dbReference type="Google" id="ProtNLM"/>
    </source>
</evidence>
<name>A0AA48X501_9CAUD</name>
<dbReference type="Proteomes" id="UP000827556">
    <property type="component" value="Segment"/>
</dbReference>
<protein>
    <recommendedName>
        <fullName evidence="3">HK97 gp10 family phage protein</fullName>
    </recommendedName>
</protein>
<keyword evidence="2" id="KW-1185">Reference proteome</keyword>
<proteinExistence type="predicted"/>